<dbReference type="AlphaFoldDB" id="A0A075LZ47"/>
<sequence>MDKFKKYALFVAFLVLASGCIYKPPYTINFSLNKNVVEPGETFYITLTFNNTGKVAFVGMEDLSDIPDGFIVIRYPQFPRFLKVGESADLVWVLKAPLAPGTYPIKLRINFIDELHRAWFEYREFVITVVKGSNSNSKNKEGKLLLNFGISSSTLEGGEEFQLTLNLTNIGDKTVKVGEVNIYLSEGIELSSQSTLPDKIPPQETVLVNYTLKAKYMHSKGYITIFVSYNEGGTEVKKVLSGDVEVLWRPWIHDRETLKEAYKDKYGWIVDPYIVDGYWIKKYKAEITGDLESLTPYIKGLTEGAKSEVDAAKNVYNWIRDNYTFGDTTTALEPINIAEQRKISYDEGQILFVGMMRALNVPSRLVTLYNGGDCTLKAVSEFYSNGEWYVVDFERGFFGSRGEYIATSFFPRLYQMLTDGGYRLVAQAPEELKGHEHIDVTGEYTAKIKETLIEEIEKRTSPTGRIQLNKILMDMDENEQLFALFLLASAPKDELNYVLTKYSAGDIGKNIKTIHEFYKNKPYPDDFEEYWKILREGLG</sequence>
<dbReference type="EMBL" id="CP006019">
    <property type="protein sequence ID" value="AIF69838.1"/>
    <property type="molecule type" value="Genomic_DNA"/>
</dbReference>
<dbReference type="SUPFAM" id="SSF54001">
    <property type="entry name" value="Cysteine proteinases"/>
    <property type="match status" value="1"/>
</dbReference>
<protein>
    <recommendedName>
        <fullName evidence="1">Transglutaminase-like domain-containing protein</fullName>
    </recommendedName>
</protein>
<organism evidence="2 3">
    <name type="scientific">Palaeococcus pacificus DY20341</name>
    <dbReference type="NCBI Taxonomy" id="1343739"/>
    <lineage>
        <taxon>Archaea</taxon>
        <taxon>Methanobacteriati</taxon>
        <taxon>Methanobacteriota</taxon>
        <taxon>Thermococci</taxon>
        <taxon>Thermococcales</taxon>
        <taxon>Thermococcaceae</taxon>
        <taxon>Palaeococcus</taxon>
    </lineage>
</organism>
<name>A0A075LZ47_9EURY</name>
<reference evidence="3" key="1">
    <citation type="submission" date="2013-06" db="EMBL/GenBank/DDBJ databases">
        <title>Complete Genome Sequence of Hyperthermophilic Palaeococcus pacificus DY20341T, Isolated from a Deep-Sea Hydrothermal Sediments.</title>
        <authorList>
            <person name="Zeng X."/>
            <person name="Shao Z."/>
        </authorList>
    </citation>
    <scope>NUCLEOTIDE SEQUENCE [LARGE SCALE GENOMIC DNA]</scope>
    <source>
        <strain evidence="3">DY20341</strain>
    </source>
</reference>
<dbReference type="HOGENOM" id="CLU_513539_0_0_2"/>
<dbReference type="KEGG" id="ppac:PAP_07240"/>
<proteinExistence type="predicted"/>
<dbReference type="InterPro" id="IPR002931">
    <property type="entry name" value="Transglutaminase-like"/>
</dbReference>
<evidence type="ECO:0000313" key="2">
    <source>
        <dbReference type="EMBL" id="AIF69838.1"/>
    </source>
</evidence>
<dbReference type="STRING" id="1343739.PAP_07240"/>
<dbReference type="Gene3D" id="3.10.620.30">
    <property type="match status" value="1"/>
</dbReference>
<keyword evidence="3" id="KW-1185">Reference proteome</keyword>
<feature type="domain" description="Transglutaminase-like" evidence="1">
    <location>
        <begin position="299"/>
        <end position="392"/>
    </location>
</feature>
<gene>
    <name evidence="2" type="ORF">PAP_07240</name>
</gene>
<dbReference type="GeneID" id="24842559"/>
<dbReference type="OrthoDB" id="85899at2157"/>
<dbReference type="PROSITE" id="PS51257">
    <property type="entry name" value="PROKAR_LIPOPROTEIN"/>
    <property type="match status" value="1"/>
</dbReference>
<dbReference type="InterPro" id="IPR038765">
    <property type="entry name" value="Papain-like_cys_pep_sf"/>
</dbReference>
<dbReference type="Pfam" id="PF01841">
    <property type="entry name" value="Transglut_core"/>
    <property type="match status" value="1"/>
</dbReference>
<accession>A0A075LZ47</accession>
<evidence type="ECO:0000313" key="3">
    <source>
        <dbReference type="Proteomes" id="UP000027981"/>
    </source>
</evidence>
<reference evidence="2 3" key="2">
    <citation type="journal article" date="2015" name="Genome Announc.">
        <title>Complete Genome Sequence of Hyperthermophilic Piezophilic Archaeon Palaeococcus pacificus DY20341T, Isolated from Deep-Sea Hydrothermal Sediments.</title>
        <authorList>
            <person name="Zeng X."/>
            <person name="Jebbar M."/>
            <person name="Shao Z."/>
        </authorList>
    </citation>
    <scope>NUCLEOTIDE SEQUENCE [LARGE SCALE GENOMIC DNA]</scope>
    <source>
        <strain evidence="2 3">DY20341</strain>
    </source>
</reference>
<dbReference type="eggNOG" id="arCOG02168">
    <property type="taxonomic scope" value="Archaea"/>
</dbReference>
<dbReference type="RefSeq" id="WP_048165355.1">
    <property type="nucleotide sequence ID" value="NZ_CP006019.1"/>
</dbReference>
<evidence type="ECO:0000259" key="1">
    <source>
        <dbReference type="Pfam" id="PF01841"/>
    </source>
</evidence>
<dbReference type="Proteomes" id="UP000027981">
    <property type="component" value="Chromosome"/>
</dbReference>